<organism evidence="1 2">
    <name type="scientific">Shewanella maritima</name>
    <dbReference type="NCBI Taxonomy" id="2520507"/>
    <lineage>
        <taxon>Bacteria</taxon>
        <taxon>Pseudomonadati</taxon>
        <taxon>Pseudomonadota</taxon>
        <taxon>Gammaproteobacteria</taxon>
        <taxon>Alteromonadales</taxon>
        <taxon>Shewanellaceae</taxon>
        <taxon>Shewanella</taxon>
    </lineage>
</organism>
<keyword evidence="2" id="KW-1185">Reference proteome</keyword>
<dbReference type="Proteomes" id="UP000291106">
    <property type="component" value="Chromosome"/>
</dbReference>
<dbReference type="RefSeq" id="WP_130597933.1">
    <property type="nucleotide sequence ID" value="NZ_CP036200.1"/>
</dbReference>
<protein>
    <submittedName>
        <fullName evidence="1">Uncharacterized protein</fullName>
    </submittedName>
</protein>
<dbReference type="EMBL" id="CP036200">
    <property type="protein sequence ID" value="QBF81959.1"/>
    <property type="molecule type" value="Genomic_DNA"/>
</dbReference>
<sequence length="139" mass="15384">MNAHDNRGVDLFLKHEQALGLSHCLLLLCKDVNHPVIQDIKLALDKVIASLEQATDVAKEFGEEKAIPSTSEQFKAYKLFYEAKEDLHDGIDLINPASLNGNKLYLHIVNAAWAIFDLLHSATELANDLLENPPAKQAA</sequence>
<evidence type="ECO:0000313" key="1">
    <source>
        <dbReference type="EMBL" id="QBF81959.1"/>
    </source>
</evidence>
<evidence type="ECO:0000313" key="2">
    <source>
        <dbReference type="Proteomes" id="UP000291106"/>
    </source>
</evidence>
<dbReference type="AlphaFoldDB" id="A0A411PEG9"/>
<gene>
    <name evidence="1" type="ORF">EXU30_04030</name>
</gene>
<dbReference type="KEGG" id="smai:EXU30_04030"/>
<name>A0A411PEG9_9GAMM</name>
<proteinExistence type="predicted"/>
<accession>A0A411PEG9</accession>
<reference evidence="1 2" key="1">
    <citation type="submission" date="2019-02" db="EMBL/GenBank/DDBJ databases">
        <title>Shewanella sp. D4-2 isolated from Dokdo Island.</title>
        <authorList>
            <person name="Baek K."/>
        </authorList>
    </citation>
    <scope>NUCLEOTIDE SEQUENCE [LARGE SCALE GENOMIC DNA]</scope>
    <source>
        <strain evidence="1 2">D4-2</strain>
    </source>
</reference>